<dbReference type="AlphaFoldDB" id="A0A0D2J9P5"/>
<dbReference type="VEuPathDB" id="FungiDB:Z518_03813"/>
<dbReference type="GeneID" id="25291884"/>
<dbReference type="HOGENOM" id="CLU_113396_0_0_1"/>
<accession>A0A0D2J9P5</accession>
<dbReference type="Proteomes" id="UP000053617">
    <property type="component" value="Unassembled WGS sequence"/>
</dbReference>
<name>A0A0D2J9P5_9EURO</name>
<sequence length="154" mass="17274">MSKYINRFTMIPKELFRLSNGSTLSLCGRTMKTTGSYDILTEGGKVKPKAITYPETYEGPNGASMRPNTPTQHQIVRNFKVSGVIIYAVPKDTRLPDGLVLVHERGDHSFSPVAWPRLMLAELNTKINNFLAAKAQRMTKSEWLEKYPAATETP</sequence>
<dbReference type="OrthoDB" id="10266325at2759"/>
<protein>
    <submittedName>
        <fullName evidence="2">Rhinocladiella mackenziei CBS 650.93 unplaced genomic scaffold supercont1.3, whole genome shotgun sequence</fullName>
    </submittedName>
</protein>
<feature type="domain" description="Tse2 ADP-ribosyltransferase toxin" evidence="1">
    <location>
        <begin position="13"/>
        <end position="143"/>
    </location>
</feature>
<dbReference type="EMBL" id="KN847477">
    <property type="protein sequence ID" value="KIX05840.1"/>
    <property type="molecule type" value="Genomic_DNA"/>
</dbReference>
<reference evidence="2 3" key="1">
    <citation type="submission" date="2015-01" db="EMBL/GenBank/DDBJ databases">
        <title>The Genome Sequence of Rhinocladiella mackenzie CBS 650.93.</title>
        <authorList>
            <consortium name="The Broad Institute Genomics Platform"/>
            <person name="Cuomo C."/>
            <person name="de Hoog S."/>
            <person name="Gorbushina A."/>
            <person name="Stielow B."/>
            <person name="Teixiera M."/>
            <person name="Abouelleil A."/>
            <person name="Chapman S.B."/>
            <person name="Priest M."/>
            <person name="Young S.K."/>
            <person name="Wortman J."/>
            <person name="Nusbaum C."/>
            <person name="Birren B."/>
        </authorList>
    </citation>
    <scope>NUCLEOTIDE SEQUENCE [LARGE SCALE GENOMIC DNA]</scope>
    <source>
        <strain evidence="2 3">CBS 650.93</strain>
    </source>
</reference>
<gene>
    <name evidence="2" type="ORF">Z518_03813</name>
</gene>
<dbReference type="RefSeq" id="XP_013272976.1">
    <property type="nucleotide sequence ID" value="XM_013417522.1"/>
</dbReference>
<dbReference type="InterPro" id="IPR041018">
    <property type="entry name" value="ADPRTs_Tse2"/>
</dbReference>
<evidence type="ECO:0000259" key="1">
    <source>
        <dbReference type="Pfam" id="PF18648"/>
    </source>
</evidence>
<proteinExistence type="predicted"/>
<evidence type="ECO:0000313" key="3">
    <source>
        <dbReference type="Proteomes" id="UP000053617"/>
    </source>
</evidence>
<organism evidence="2 3">
    <name type="scientific">Rhinocladiella mackenziei CBS 650.93</name>
    <dbReference type="NCBI Taxonomy" id="1442369"/>
    <lineage>
        <taxon>Eukaryota</taxon>
        <taxon>Fungi</taxon>
        <taxon>Dikarya</taxon>
        <taxon>Ascomycota</taxon>
        <taxon>Pezizomycotina</taxon>
        <taxon>Eurotiomycetes</taxon>
        <taxon>Chaetothyriomycetidae</taxon>
        <taxon>Chaetothyriales</taxon>
        <taxon>Herpotrichiellaceae</taxon>
        <taxon>Rhinocladiella</taxon>
    </lineage>
</organism>
<evidence type="ECO:0000313" key="2">
    <source>
        <dbReference type="EMBL" id="KIX05840.1"/>
    </source>
</evidence>
<keyword evidence="3" id="KW-1185">Reference proteome</keyword>
<dbReference type="Pfam" id="PF18648">
    <property type="entry name" value="ADPRTs_Tse2"/>
    <property type="match status" value="1"/>
</dbReference>